<name>W6Q7I2_PENRF</name>
<sequence>MLKYIRIIFQQRENPLIPRLLRFICPSFSVALALAKIVVSHVGTFLLKSAYLGSLYILLADYLCVVLRCISCYLSAIALLLLVIAVIGMLERLWMIALEVELVIIAIWALSLQSIP</sequence>
<accession>W6Q7I2</accession>
<protein>
    <submittedName>
        <fullName evidence="2">Uncharacterized protein</fullName>
    </submittedName>
</protein>
<keyword evidence="3" id="KW-1185">Reference proteome</keyword>
<evidence type="ECO:0000256" key="1">
    <source>
        <dbReference type="SAM" id="Phobius"/>
    </source>
</evidence>
<keyword evidence="1" id="KW-1133">Transmembrane helix</keyword>
<dbReference type="EMBL" id="HG792016">
    <property type="protein sequence ID" value="CDM32688.1"/>
    <property type="molecule type" value="Genomic_DNA"/>
</dbReference>
<feature type="transmembrane region" description="Helical" evidence="1">
    <location>
        <begin position="93"/>
        <end position="112"/>
    </location>
</feature>
<proteinExistence type="predicted"/>
<dbReference type="OMA" id="LWMIALE"/>
<keyword evidence="1" id="KW-0472">Membrane</keyword>
<dbReference type="OrthoDB" id="4360438at2759"/>
<evidence type="ECO:0000313" key="2">
    <source>
        <dbReference type="EMBL" id="CDM32688.1"/>
    </source>
</evidence>
<dbReference type="Proteomes" id="UP000030686">
    <property type="component" value="Unassembled WGS sequence"/>
</dbReference>
<gene>
    <name evidence="2" type="ORF">PROQFM164_S02g002839</name>
</gene>
<feature type="transmembrane region" description="Helical" evidence="1">
    <location>
        <begin position="20"/>
        <end position="39"/>
    </location>
</feature>
<organism evidence="2 3">
    <name type="scientific">Penicillium roqueforti (strain FM164)</name>
    <dbReference type="NCBI Taxonomy" id="1365484"/>
    <lineage>
        <taxon>Eukaryota</taxon>
        <taxon>Fungi</taxon>
        <taxon>Dikarya</taxon>
        <taxon>Ascomycota</taxon>
        <taxon>Pezizomycotina</taxon>
        <taxon>Eurotiomycetes</taxon>
        <taxon>Eurotiomycetidae</taxon>
        <taxon>Eurotiales</taxon>
        <taxon>Aspergillaceae</taxon>
        <taxon>Penicillium</taxon>
    </lineage>
</organism>
<keyword evidence="1" id="KW-0812">Transmembrane</keyword>
<feature type="transmembrane region" description="Helical" evidence="1">
    <location>
        <begin position="70"/>
        <end position="87"/>
    </location>
</feature>
<dbReference type="AlphaFoldDB" id="W6Q7I2"/>
<reference evidence="2" key="1">
    <citation type="journal article" date="2014" name="Nat. Commun.">
        <title>Multiple recent horizontal transfers of a large genomic region in cheese making fungi.</title>
        <authorList>
            <person name="Cheeseman K."/>
            <person name="Ropars J."/>
            <person name="Renault P."/>
            <person name="Dupont J."/>
            <person name="Gouzy J."/>
            <person name="Branca A."/>
            <person name="Abraham A.L."/>
            <person name="Ceppi M."/>
            <person name="Conseiller E."/>
            <person name="Debuchy R."/>
            <person name="Malagnac F."/>
            <person name="Goarin A."/>
            <person name="Silar P."/>
            <person name="Lacoste S."/>
            <person name="Sallet E."/>
            <person name="Bensimon A."/>
            <person name="Giraud T."/>
            <person name="Brygoo Y."/>
        </authorList>
    </citation>
    <scope>NUCLEOTIDE SEQUENCE [LARGE SCALE GENOMIC DNA]</scope>
    <source>
        <strain evidence="2">FM164</strain>
    </source>
</reference>
<evidence type="ECO:0000313" key="3">
    <source>
        <dbReference type="Proteomes" id="UP000030686"/>
    </source>
</evidence>